<dbReference type="Proteomes" id="UP001597241">
    <property type="component" value="Unassembled WGS sequence"/>
</dbReference>
<dbReference type="InterPro" id="IPR011008">
    <property type="entry name" value="Dimeric_a/b-barrel"/>
</dbReference>
<comment type="caution">
    <text evidence="2">The sequence shown here is derived from an EMBL/GenBank/DDBJ whole genome shotgun (WGS) entry which is preliminary data.</text>
</comment>
<evidence type="ECO:0000313" key="2">
    <source>
        <dbReference type="EMBL" id="MFD1293943.1"/>
    </source>
</evidence>
<feature type="domain" description="Stress-response A/B barrel" evidence="1">
    <location>
        <begin position="11"/>
        <end position="107"/>
    </location>
</feature>
<name>A0ABW3WP58_9FLAO</name>
<dbReference type="EMBL" id="JBHTMV010000004">
    <property type="protein sequence ID" value="MFD1293943.1"/>
    <property type="molecule type" value="Genomic_DNA"/>
</dbReference>
<dbReference type="SMART" id="SM00886">
    <property type="entry name" value="Dabb"/>
    <property type="match status" value="1"/>
</dbReference>
<dbReference type="InterPro" id="IPR013097">
    <property type="entry name" value="Dabb"/>
</dbReference>
<accession>A0ABW3WP58</accession>
<protein>
    <submittedName>
        <fullName evidence="2">Dabb family protein</fullName>
    </submittedName>
</protein>
<proteinExistence type="predicted"/>
<sequence>MSSIEKNNENFVHVVLFWLKNPNDEADKEAFKKHVQTLLETSKHAKNKHLGVPAQTARFVVESSYTFCLKVTFDNLADHDKYQVEAAHKLFISEAAYLWEKVLIIDSEVF</sequence>
<reference evidence="3" key="1">
    <citation type="journal article" date="2019" name="Int. J. Syst. Evol. Microbiol.">
        <title>The Global Catalogue of Microorganisms (GCM) 10K type strain sequencing project: providing services to taxonomists for standard genome sequencing and annotation.</title>
        <authorList>
            <consortium name="The Broad Institute Genomics Platform"/>
            <consortium name="The Broad Institute Genome Sequencing Center for Infectious Disease"/>
            <person name="Wu L."/>
            <person name="Ma J."/>
        </authorList>
    </citation>
    <scope>NUCLEOTIDE SEQUENCE [LARGE SCALE GENOMIC DNA]</scope>
    <source>
        <strain evidence="3">CCUG 62221</strain>
    </source>
</reference>
<dbReference type="RefSeq" id="WP_386809139.1">
    <property type="nucleotide sequence ID" value="NZ_JBHTMV010000004.1"/>
</dbReference>
<dbReference type="Gene3D" id="3.30.70.100">
    <property type="match status" value="1"/>
</dbReference>
<dbReference type="Pfam" id="PF07876">
    <property type="entry name" value="Dabb"/>
    <property type="match status" value="1"/>
</dbReference>
<keyword evidence="3" id="KW-1185">Reference proteome</keyword>
<gene>
    <name evidence="2" type="ORF">ACFQ5N_08860</name>
</gene>
<evidence type="ECO:0000313" key="3">
    <source>
        <dbReference type="Proteomes" id="UP001597241"/>
    </source>
</evidence>
<dbReference type="PROSITE" id="PS51502">
    <property type="entry name" value="S_R_A_B_BARREL"/>
    <property type="match status" value="1"/>
</dbReference>
<evidence type="ECO:0000259" key="1">
    <source>
        <dbReference type="PROSITE" id="PS51502"/>
    </source>
</evidence>
<dbReference type="SUPFAM" id="SSF54909">
    <property type="entry name" value="Dimeric alpha+beta barrel"/>
    <property type="match status" value="1"/>
</dbReference>
<organism evidence="2 3">
    <name type="scientific">Lutibacter holmesii</name>
    <dbReference type="NCBI Taxonomy" id="1137985"/>
    <lineage>
        <taxon>Bacteria</taxon>
        <taxon>Pseudomonadati</taxon>
        <taxon>Bacteroidota</taxon>
        <taxon>Flavobacteriia</taxon>
        <taxon>Flavobacteriales</taxon>
        <taxon>Flavobacteriaceae</taxon>
        <taxon>Lutibacter</taxon>
    </lineage>
</organism>